<dbReference type="OrthoDB" id="3483677at2"/>
<keyword evidence="1" id="KW-1133">Transmembrane helix</keyword>
<feature type="transmembrane region" description="Helical" evidence="1">
    <location>
        <begin position="41"/>
        <end position="66"/>
    </location>
</feature>
<name>A0A4R4TTF0_9ACTN</name>
<comment type="caution">
    <text evidence="2">The sequence shown here is derived from an EMBL/GenBank/DDBJ whole genome shotgun (WGS) entry which is preliminary data.</text>
</comment>
<dbReference type="RefSeq" id="WP_132816284.1">
    <property type="nucleotide sequence ID" value="NZ_SMKI01000019.1"/>
</dbReference>
<keyword evidence="3" id="KW-1185">Reference proteome</keyword>
<keyword evidence="1" id="KW-0812">Transmembrane</keyword>
<gene>
    <name evidence="2" type="ORF">E1283_03070</name>
</gene>
<evidence type="ECO:0000313" key="2">
    <source>
        <dbReference type="EMBL" id="TDC79274.1"/>
    </source>
</evidence>
<keyword evidence="1" id="KW-0472">Membrane</keyword>
<dbReference type="EMBL" id="SMKI01000019">
    <property type="protein sequence ID" value="TDC79274.1"/>
    <property type="molecule type" value="Genomic_DNA"/>
</dbReference>
<organism evidence="2 3">
    <name type="scientific">Streptomyces hainanensis</name>
    <dbReference type="NCBI Taxonomy" id="402648"/>
    <lineage>
        <taxon>Bacteria</taxon>
        <taxon>Bacillati</taxon>
        <taxon>Actinomycetota</taxon>
        <taxon>Actinomycetes</taxon>
        <taxon>Kitasatosporales</taxon>
        <taxon>Streptomycetaceae</taxon>
        <taxon>Streptomyces</taxon>
    </lineage>
</organism>
<protein>
    <recommendedName>
        <fullName evidence="4">Integral membrane protein</fullName>
    </recommendedName>
</protein>
<reference evidence="2 3" key="1">
    <citation type="submission" date="2019-03" db="EMBL/GenBank/DDBJ databases">
        <title>Draft genome sequences of novel Actinobacteria.</title>
        <authorList>
            <person name="Sahin N."/>
            <person name="Ay H."/>
            <person name="Saygin H."/>
        </authorList>
    </citation>
    <scope>NUCLEOTIDE SEQUENCE [LARGE SCALE GENOMIC DNA]</scope>
    <source>
        <strain evidence="2 3">DSM 41900</strain>
    </source>
</reference>
<proteinExistence type="predicted"/>
<evidence type="ECO:0000313" key="3">
    <source>
        <dbReference type="Proteomes" id="UP000295345"/>
    </source>
</evidence>
<sequence>MILLVPVVLLTAVVLVVFCLVRCLRVALPGQRRHWSGWRRVVVAGAWGCGAVATASYSLGVMVLMLTVATARDGGADSAPFPPDHPCRSQFDGAIDYQVRFTTLRTVCEMEDGTRRAADDVPQAVRGTAAASVAGAAVLAGIALTGRPPQATDRS</sequence>
<dbReference type="AlphaFoldDB" id="A0A4R4TTF0"/>
<accession>A0A4R4TTF0</accession>
<evidence type="ECO:0000256" key="1">
    <source>
        <dbReference type="SAM" id="Phobius"/>
    </source>
</evidence>
<dbReference type="Proteomes" id="UP000295345">
    <property type="component" value="Unassembled WGS sequence"/>
</dbReference>
<evidence type="ECO:0008006" key="4">
    <source>
        <dbReference type="Google" id="ProtNLM"/>
    </source>
</evidence>